<sequence>MYKTRMISLSVLALLTACSGDDGTNGVDGNNGLNSLINHDTLTFGDSDCSFGGIKIISGLDTNEDDSLSDSEVTHTTYDCEANTVKVAGSRLPYTVLRSDIADGAKPGSYFEVRNGGYGSDMVKHPTNANQFYALTDRGPNATYTGDLGTGKVFPVADYTPRIGLFEIQDNGDVMVIEEILLKRPDGTFITGLPNSTALGGTGETPYSVLGDGTVEVLREDMSLPYDATSNPILLDDYGLDGEGLVALSDGTFWVSDEYGPHMVHFDIDGTEIGRINAFADDTRVTFNLPAEFANRRANRGMEGLAVTPDEKTLVGIMQSTMYNPSSAVKALDIVRIVTVDTESGTVSQYLYKQEIAQNSQSGIFALSATEFVVIERDGAFLASNANAMKHLYKIDISAATDLETIADSGEWIQDATLGLTKDGQTLEQVVLNEGWTGLTNITPVTKTLVADLVAEVQYPHDKLEGMWLINGSTIGVINDDDFSTWASGGVLEQKYLDTGQTVIDANTLYIIEDLDL</sequence>
<comment type="caution">
    <text evidence="4">The sequence shown here is derived from an EMBL/GenBank/DDBJ whole genome shotgun (WGS) entry which is preliminary data.</text>
</comment>
<feature type="domain" description="Phytase-like" evidence="2">
    <location>
        <begin position="120"/>
        <end position="483"/>
    </location>
</feature>
<dbReference type="InterPro" id="IPR027372">
    <property type="entry name" value="Phytase-like_dom"/>
</dbReference>
<name>K6Y2U3_9ALTE</name>
<dbReference type="PANTHER" id="PTHR37957">
    <property type="entry name" value="BLR7070 PROTEIN"/>
    <property type="match status" value="1"/>
</dbReference>
<dbReference type="Pfam" id="PF23657">
    <property type="entry name" value="DUF7151"/>
    <property type="match status" value="1"/>
</dbReference>
<evidence type="ECO:0000256" key="1">
    <source>
        <dbReference type="SAM" id="SignalP"/>
    </source>
</evidence>
<evidence type="ECO:0000259" key="2">
    <source>
        <dbReference type="Pfam" id="PF13449"/>
    </source>
</evidence>
<dbReference type="AlphaFoldDB" id="K6Y2U3"/>
<dbReference type="PROSITE" id="PS51257">
    <property type="entry name" value="PROKAR_LIPOPROTEIN"/>
    <property type="match status" value="1"/>
</dbReference>
<dbReference type="eggNOG" id="COG4222">
    <property type="taxonomic scope" value="Bacteria"/>
</dbReference>
<keyword evidence="5" id="KW-1185">Reference proteome</keyword>
<dbReference type="Proteomes" id="UP000006327">
    <property type="component" value="Unassembled WGS sequence"/>
</dbReference>
<evidence type="ECO:0000313" key="4">
    <source>
        <dbReference type="EMBL" id="GAC18261.1"/>
    </source>
</evidence>
<dbReference type="eggNOG" id="COG1785">
    <property type="taxonomic scope" value="Bacteria"/>
</dbReference>
<dbReference type="Pfam" id="PF13449">
    <property type="entry name" value="Phytase-like"/>
    <property type="match status" value="1"/>
</dbReference>
<accession>K6Y2U3</accession>
<feature type="chain" id="PRO_5003897101" evidence="1">
    <location>
        <begin position="20"/>
        <end position="517"/>
    </location>
</feature>
<feature type="signal peptide" evidence="1">
    <location>
        <begin position="1"/>
        <end position="19"/>
    </location>
</feature>
<evidence type="ECO:0000313" key="5">
    <source>
        <dbReference type="Proteomes" id="UP000006327"/>
    </source>
</evidence>
<dbReference type="STRING" id="493475.GARC_1281"/>
<dbReference type="SUPFAM" id="SSF63829">
    <property type="entry name" value="Calcium-dependent phosphotriesterase"/>
    <property type="match status" value="1"/>
</dbReference>
<dbReference type="EMBL" id="BAEO01000015">
    <property type="protein sequence ID" value="GAC18261.1"/>
    <property type="molecule type" value="Genomic_DNA"/>
</dbReference>
<organism evidence="4 5">
    <name type="scientific">Paraglaciecola arctica BSs20135</name>
    <dbReference type="NCBI Taxonomy" id="493475"/>
    <lineage>
        <taxon>Bacteria</taxon>
        <taxon>Pseudomonadati</taxon>
        <taxon>Pseudomonadota</taxon>
        <taxon>Gammaproteobacteria</taxon>
        <taxon>Alteromonadales</taxon>
        <taxon>Alteromonadaceae</taxon>
        <taxon>Paraglaciecola</taxon>
    </lineage>
</organism>
<proteinExistence type="predicted"/>
<protein>
    <submittedName>
        <fullName evidence="4">Uncharacterized protein</fullName>
    </submittedName>
</protein>
<reference evidence="4 5" key="1">
    <citation type="journal article" date="2017" name="Antonie Van Leeuwenhoek">
        <title>Rhizobium rhizosphaerae sp. nov., a novel species isolated from rice rhizosphere.</title>
        <authorList>
            <person name="Zhao J.J."/>
            <person name="Zhang J."/>
            <person name="Zhang R.J."/>
            <person name="Zhang C.W."/>
            <person name="Yin H.Q."/>
            <person name="Zhang X.X."/>
        </authorList>
    </citation>
    <scope>NUCLEOTIDE SEQUENCE [LARGE SCALE GENOMIC DNA]</scope>
    <source>
        <strain evidence="4 5">BSs20135</strain>
    </source>
</reference>
<dbReference type="OrthoDB" id="384721at2"/>
<dbReference type="RefSeq" id="WP_007617923.1">
    <property type="nucleotide sequence ID" value="NZ_BAEO01000015.1"/>
</dbReference>
<dbReference type="InterPro" id="IPR055575">
    <property type="entry name" value="DUF7151"/>
</dbReference>
<evidence type="ECO:0000259" key="3">
    <source>
        <dbReference type="Pfam" id="PF23657"/>
    </source>
</evidence>
<feature type="domain" description="DUF7151" evidence="3">
    <location>
        <begin position="34"/>
        <end position="80"/>
    </location>
</feature>
<keyword evidence="1" id="KW-0732">Signal</keyword>
<dbReference type="PANTHER" id="PTHR37957:SF1">
    <property type="entry name" value="PHYTASE-LIKE DOMAIN-CONTAINING PROTEIN"/>
    <property type="match status" value="1"/>
</dbReference>
<gene>
    <name evidence="4" type="ORF">GARC_1281</name>
</gene>